<sequence>MGSQIDTLWLFALASMWDHLTISNLIGSLLFITLLWLAIGLLYWAHPGGPAWGKHSWTHLSKWSKKPIPGPRGWPILGSLTLRTGLAHRKLAAMAACYGARARRLMAFTVGETRVIVTCNPDVAKEILNSPAFADRPAQESAYGLMFNRAIGFAPYGAYWQALRRVGSAHLFSPKQIKAQETQRSDVASQMVKLLESQNGAFQVREILKTASLSNMMGSVFGRRYNLAKEPNKEIQELKEMVDEGYDLLGVLNFSDHFSLLPDFDFQRIRFRCSQLVPKVNRFVGRIIQEHRSNRAHMNRDFVDVLLSLHHPKLSDSDMIAVLWEMIFRGTDAIAVLVEWILARLVLHPDVQSTVHDELDKVVGRSRAVEESDLPSLLYLTAVIKEVLRMHPPGPLLAWSRLSTEDTTVDGCHVPAGTTATVNMWAIARDPDVWTSPLQFDPDRFLTQETEMAFSVLGSDLRLAPFGSGRRSCPGKVMGLSTVCFWVASLLHEFKWEMPVNVKVNLSEELRLSCEMAHPLTVEVRPRRTGK</sequence>
<dbReference type="FunFam" id="1.10.630.10:FF:000016">
    <property type="entry name" value="Cytochrome P450 78A5"/>
    <property type="match status" value="1"/>
</dbReference>
<evidence type="ECO:0000256" key="4">
    <source>
        <dbReference type="ARBA" id="ARBA00022723"/>
    </source>
</evidence>
<keyword evidence="10" id="KW-0812">Transmembrane</keyword>
<comment type="caution">
    <text evidence="11">The sequence shown here is derived from an EMBL/GenBank/DDBJ whole genome shotgun (WGS) entry which is preliminary data.</text>
</comment>
<dbReference type="OrthoDB" id="1055148at2759"/>
<dbReference type="PROSITE" id="PS00086">
    <property type="entry name" value="CYTOCHROME_P450"/>
    <property type="match status" value="1"/>
</dbReference>
<dbReference type="PRINTS" id="PR00385">
    <property type="entry name" value="P450"/>
</dbReference>
<evidence type="ECO:0008006" key="13">
    <source>
        <dbReference type="Google" id="ProtNLM"/>
    </source>
</evidence>
<evidence type="ECO:0000256" key="1">
    <source>
        <dbReference type="ARBA" id="ARBA00001971"/>
    </source>
</evidence>
<gene>
    <name evidence="11" type="ORF">Cgig2_031022</name>
</gene>
<dbReference type="SUPFAM" id="SSF48264">
    <property type="entry name" value="Cytochrome P450"/>
    <property type="match status" value="1"/>
</dbReference>
<dbReference type="GO" id="GO:0020037">
    <property type="term" value="F:heme binding"/>
    <property type="evidence" value="ECO:0007669"/>
    <property type="project" value="InterPro"/>
</dbReference>
<dbReference type="Gene3D" id="1.10.630.10">
    <property type="entry name" value="Cytochrome P450"/>
    <property type="match status" value="1"/>
</dbReference>
<dbReference type="InterPro" id="IPR002401">
    <property type="entry name" value="Cyt_P450_E_grp-I"/>
</dbReference>
<keyword evidence="12" id="KW-1185">Reference proteome</keyword>
<dbReference type="InterPro" id="IPR036396">
    <property type="entry name" value="Cyt_P450_sf"/>
</dbReference>
<dbReference type="GO" id="GO:0004497">
    <property type="term" value="F:monooxygenase activity"/>
    <property type="evidence" value="ECO:0007669"/>
    <property type="project" value="UniProtKB-KW"/>
</dbReference>
<comment type="cofactor">
    <cofactor evidence="1 8">
        <name>heme</name>
        <dbReference type="ChEBI" id="CHEBI:30413"/>
    </cofactor>
</comment>
<accession>A0A9Q1KCV4</accession>
<dbReference type="PANTHER" id="PTHR47946:SF23">
    <property type="entry name" value="CYTOCHROME P450 78A9"/>
    <property type="match status" value="1"/>
</dbReference>
<keyword evidence="5 9" id="KW-0560">Oxidoreductase</keyword>
<feature type="binding site" description="axial binding residue" evidence="8">
    <location>
        <position position="473"/>
    </location>
    <ligand>
        <name>heme</name>
        <dbReference type="ChEBI" id="CHEBI:30413"/>
    </ligand>
    <ligandPart>
        <name>Fe</name>
        <dbReference type="ChEBI" id="CHEBI:18248"/>
    </ligandPart>
</feature>
<keyword evidence="4 8" id="KW-0479">Metal-binding</keyword>
<dbReference type="Proteomes" id="UP001153076">
    <property type="component" value="Unassembled WGS sequence"/>
</dbReference>
<proteinExistence type="inferred from homology"/>
<evidence type="ECO:0000256" key="6">
    <source>
        <dbReference type="ARBA" id="ARBA00023004"/>
    </source>
</evidence>
<dbReference type="InterPro" id="IPR017972">
    <property type="entry name" value="Cyt_P450_CS"/>
</dbReference>
<keyword evidence="6 8" id="KW-0408">Iron</keyword>
<protein>
    <recommendedName>
        <fullName evidence="13">Cytochrome P450</fullName>
    </recommendedName>
</protein>
<keyword evidence="7 9" id="KW-0503">Monooxygenase</keyword>
<organism evidence="11 12">
    <name type="scientific">Carnegiea gigantea</name>
    <dbReference type="NCBI Taxonomy" id="171969"/>
    <lineage>
        <taxon>Eukaryota</taxon>
        <taxon>Viridiplantae</taxon>
        <taxon>Streptophyta</taxon>
        <taxon>Embryophyta</taxon>
        <taxon>Tracheophyta</taxon>
        <taxon>Spermatophyta</taxon>
        <taxon>Magnoliopsida</taxon>
        <taxon>eudicotyledons</taxon>
        <taxon>Gunneridae</taxon>
        <taxon>Pentapetalae</taxon>
        <taxon>Caryophyllales</taxon>
        <taxon>Cactineae</taxon>
        <taxon>Cactaceae</taxon>
        <taxon>Cactoideae</taxon>
        <taxon>Echinocereeae</taxon>
        <taxon>Carnegiea</taxon>
    </lineage>
</organism>
<keyword evidence="10" id="KW-1133">Transmembrane helix</keyword>
<dbReference type="EMBL" id="JAKOGI010000186">
    <property type="protein sequence ID" value="KAJ8440605.1"/>
    <property type="molecule type" value="Genomic_DNA"/>
</dbReference>
<dbReference type="PANTHER" id="PTHR47946">
    <property type="entry name" value="CYTOCHROME P450 78A7-RELATED"/>
    <property type="match status" value="1"/>
</dbReference>
<evidence type="ECO:0000256" key="9">
    <source>
        <dbReference type="RuleBase" id="RU000461"/>
    </source>
</evidence>
<comment type="similarity">
    <text evidence="2 9">Belongs to the cytochrome P450 family.</text>
</comment>
<evidence type="ECO:0000256" key="2">
    <source>
        <dbReference type="ARBA" id="ARBA00010617"/>
    </source>
</evidence>
<keyword evidence="10" id="KW-0472">Membrane</keyword>
<evidence type="ECO:0000256" key="7">
    <source>
        <dbReference type="ARBA" id="ARBA00023033"/>
    </source>
</evidence>
<evidence type="ECO:0000256" key="5">
    <source>
        <dbReference type="ARBA" id="ARBA00023002"/>
    </source>
</evidence>
<evidence type="ECO:0000256" key="10">
    <source>
        <dbReference type="SAM" id="Phobius"/>
    </source>
</evidence>
<evidence type="ECO:0000256" key="3">
    <source>
        <dbReference type="ARBA" id="ARBA00022617"/>
    </source>
</evidence>
<dbReference type="GO" id="GO:0016705">
    <property type="term" value="F:oxidoreductase activity, acting on paired donors, with incorporation or reduction of molecular oxygen"/>
    <property type="evidence" value="ECO:0007669"/>
    <property type="project" value="InterPro"/>
</dbReference>
<dbReference type="AlphaFoldDB" id="A0A9Q1KCV4"/>
<feature type="transmembrane region" description="Helical" evidence="10">
    <location>
        <begin position="20"/>
        <end position="45"/>
    </location>
</feature>
<keyword evidence="3 8" id="KW-0349">Heme</keyword>
<evidence type="ECO:0000256" key="8">
    <source>
        <dbReference type="PIRSR" id="PIRSR602401-1"/>
    </source>
</evidence>
<dbReference type="InterPro" id="IPR001128">
    <property type="entry name" value="Cyt_P450"/>
</dbReference>
<dbReference type="GO" id="GO:0005506">
    <property type="term" value="F:iron ion binding"/>
    <property type="evidence" value="ECO:0007669"/>
    <property type="project" value="InterPro"/>
</dbReference>
<dbReference type="InterPro" id="IPR051996">
    <property type="entry name" value="Cytochrome_P450_78A"/>
</dbReference>
<name>A0A9Q1KCV4_9CARY</name>
<evidence type="ECO:0000313" key="11">
    <source>
        <dbReference type="EMBL" id="KAJ8440605.1"/>
    </source>
</evidence>
<evidence type="ECO:0000313" key="12">
    <source>
        <dbReference type="Proteomes" id="UP001153076"/>
    </source>
</evidence>
<dbReference type="PRINTS" id="PR00463">
    <property type="entry name" value="EP450I"/>
</dbReference>
<reference evidence="11" key="1">
    <citation type="submission" date="2022-04" db="EMBL/GenBank/DDBJ databases">
        <title>Carnegiea gigantea Genome sequencing and assembly v2.</title>
        <authorList>
            <person name="Copetti D."/>
            <person name="Sanderson M.J."/>
            <person name="Burquez A."/>
            <person name="Wojciechowski M.F."/>
        </authorList>
    </citation>
    <scope>NUCLEOTIDE SEQUENCE</scope>
    <source>
        <strain evidence="11">SGP5-SGP5p</strain>
        <tissue evidence="11">Aerial part</tissue>
    </source>
</reference>
<dbReference type="Pfam" id="PF00067">
    <property type="entry name" value="p450"/>
    <property type="match status" value="1"/>
</dbReference>